<dbReference type="OrthoDB" id="63989at2759"/>
<dbReference type="SMART" id="SM00580">
    <property type="entry name" value="PUG"/>
    <property type="match status" value="1"/>
</dbReference>
<evidence type="ECO:0000313" key="17">
    <source>
        <dbReference type="EMBL" id="EJK65844.1"/>
    </source>
</evidence>
<dbReference type="InterPro" id="IPR015943">
    <property type="entry name" value="WD40/YVTN_repeat-like_dom_sf"/>
</dbReference>
<evidence type="ECO:0000256" key="8">
    <source>
        <dbReference type="ARBA" id="ARBA00022777"/>
    </source>
</evidence>
<dbReference type="GO" id="GO:0004521">
    <property type="term" value="F:RNA endonuclease activity"/>
    <property type="evidence" value="ECO:0007669"/>
    <property type="project" value="InterPro"/>
</dbReference>
<dbReference type="eggNOG" id="KOG1027">
    <property type="taxonomic scope" value="Eukaryota"/>
</dbReference>
<dbReference type="Gene3D" id="2.130.10.10">
    <property type="entry name" value="YVTN repeat-like/Quinoprotein amine dehydrogenase"/>
    <property type="match status" value="1"/>
</dbReference>
<dbReference type="GO" id="GO:1990604">
    <property type="term" value="C:IRE1-TRAF2-ASK1 complex"/>
    <property type="evidence" value="ECO:0007669"/>
    <property type="project" value="TreeGrafter"/>
</dbReference>
<dbReference type="InterPro" id="IPR008271">
    <property type="entry name" value="Ser/Thr_kinase_AS"/>
</dbReference>
<dbReference type="PROSITE" id="PS51392">
    <property type="entry name" value="KEN"/>
    <property type="match status" value="1"/>
</dbReference>
<evidence type="ECO:0000256" key="12">
    <source>
        <dbReference type="PROSITE-ProRule" id="PRU00723"/>
    </source>
</evidence>
<dbReference type="InterPro" id="IPR010513">
    <property type="entry name" value="KEN_dom"/>
</dbReference>
<evidence type="ECO:0000256" key="10">
    <source>
        <dbReference type="ARBA" id="ARBA00022989"/>
    </source>
</evidence>
<comment type="subcellular location">
    <subcellularLocation>
        <location evidence="1">Membrane</location>
        <topology evidence="1">Single-pass type I membrane protein</topology>
    </subcellularLocation>
</comment>
<dbReference type="SMART" id="SM00220">
    <property type="entry name" value="S_TKc"/>
    <property type="match status" value="1"/>
</dbReference>
<evidence type="ECO:0000259" key="16">
    <source>
        <dbReference type="PROSITE" id="PS51392"/>
    </source>
</evidence>
<keyword evidence="7" id="KW-0547">Nucleotide-binding</keyword>
<dbReference type="Gene3D" id="4.10.1000.10">
    <property type="entry name" value="Zinc finger, CCCH-type"/>
    <property type="match status" value="1"/>
</dbReference>
<evidence type="ECO:0000256" key="7">
    <source>
        <dbReference type="ARBA" id="ARBA00022741"/>
    </source>
</evidence>
<dbReference type="PANTHER" id="PTHR13954:SF6">
    <property type="entry name" value="NON-SPECIFIC SERINE_THREONINE PROTEIN KINASE"/>
    <property type="match status" value="1"/>
</dbReference>
<dbReference type="GO" id="GO:0004674">
    <property type="term" value="F:protein serine/threonine kinase activity"/>
    <property type="evidence" value="ECO:0007669"/>
    <property type="project" value="UniProtKB-KW"/>
</dbReference>
<sequence length="1286" mass="141186">MHPSALASQMKSNDQIISDDDGLIVEDTREGEGQNWSGGPRIRIQPEESEMNDEIPSKEDDSVIILSAVDGTLAGVSRSTGRVLWKQTQDVATSSSSSVEASVDHNKFLSPLVSTSGEADSQQWHAVPSIDGTVYLTDGVSAESNHELSTSSNIRDLVDRAPFVDSHGRFFVGSKRAMVAAVDERTGEILRVIPKFKAEDGDDEEELPPSLEGRDVVWIGRLEHMVTVHDLKRGIVDVDFSIAEILSVDEMIHGDRHNSEEQSSLLLQGERQSDENIEDLELGRLFTEYITEALRHPSAGRVLLLPAPGEDSERAPDSNNLHSDAHSNDPGQAIVISTPNGNVAFQDSTMEGWLSFDLLDSPAVYALEASTGRKIKVTLVQDVSDPSESSSNELTTPKVLEGQIASLELSTGPGQIIGNECGADDNSGLCRLQSPVVGSLSDGQMYALPIGIQQWRRKGLLGLPHPNSVAPEMADGNVNPYSQIKPYQNGAFHQDSNDDIDIGDGNQQLNIDSMRQCTPNSPLYPGCLVGASLIMSNLLDVDGNLDMASVFASSDLDYDLYLDMLGNNRKKSYFQTMMKLMTSWIAPTVALIFVVSFEFGRRERLKADAKNGQDDNYGEAVDSTASDASNKAGVIQLSDEILGYANYREISLLIESDGHPNVVRYFLKETRGEFVYLALELCDMSLNELIASLGKLRPSRKRSIEDAVGLDEATKSLLFQIATGVRHIHSLRIVHRDLKPQNILLALKNKPKTADNGGITSDAPSDEIDAVRESFMNEGYIPKISDMGLGKQLAGQSSFGLSTLGTGSVGGDGRDDAGAGAGTVGWSAPEVLARRWSPDALASSDISESVLEVSPIDVASNARTSRSVDIFSLGCIFYSTLLPGLHPFGEWYEREANIMKNMVKKDDLDDVSPDAADLILCMISRDPRARPTAEQVCSHPYFWSAPRRLKFICELSDRLELCSASDEDRAKDLYPLEVLQIEKGASNVFGTTWDGMIDAGLIETSLNRRTYDFSSVRDCLRMIRNKHHHFDELPADLKSRIGSIDQYVFKALPRLLMHCYHFCIDNLHFRDSLASAYDLPIDSSRHQDLQGTNRATHPNSAPALEAIPDVVETEEVGVATSNPLGTVDGPESIEGEGVVVWWGSSTAKRVNVRGWYRSENEWAKPINQRPPKRNPNLVKNTEDPIFRTRLCNHFDASKGTFCQMRKKKRCVFAHGPAELRVKKGKIGRWGKLVDSDGLNFNPRASGGEDTYGAAKTIENTRKQQGEWGKNKKGTKPSPSKKFKSKS</sequence>
<keyword evidence="12" id="KW-0863">Zinc-finger</keyword>
<evidence type="ECO:0000256" key="3">
    <source>
        <dbReference type="ARBA" id="ARBA00022527"/>
    </source>
</evidence>
<evidence type="ECO:0000256" key="9">
    <source>
        <dbReference type="ARBA" id="ARBA00022840"/>
    </source>
</evidence>
<dbReference type="InterPro" id="IPR011009">
    <property type="entry name" value="Kinase-like_dom_sf"/>
</dbReference>
<dbReference type="InterPro" id="IPR011047">
    <property type="entry name" value="Quinoprotein_ADH-like_sf"/>
</dbReference>
<evidence type="ECO:0000256" key="5">
    <source>
        <dbReference type="ARBA" id="ARBA00022692"/>
    </source>
</evidence>
<evidence type="ECO:0000256" key="4">
    <source>
        <dbReference type="ARBA" id="ARBA00022679"/>
    </source>
</evidence>
<keyword evidence="9" id="KW-0067">ATP-binding</keyword>
<dbReference type="SUPFAM" id="SSF56112">
    <property type="entry name" value="Protein kinase-like (PK-like)"/>
    <property type="match status" value="1"/>
</dbReference>
<dbReference type="InterPro" id="IPR018391">
    <property type="entry name" value="PQQ_b-propeller_rpt"/>
</dbReference>
<evidence type="ECO:0000256" key="11">
    <source>
        <dbReference type="ARBA" id="ARBA00023136"/>
    </source>
</evidence>
<feature type="compositionally biased region" description="Basic residues" evidence="13">
    <location>
        <begin position="1270"/>
        <end position="1286"/>
    </location>
</feature>
<dbReference type="GO" id="GO:0005524">
    <property type="term" value="F:ATP binding"/>
    <property type="evidence" value="ECO:0007669"/>
    <property type="project" value="UniProtKB-KW"/>
</dbReference>
<dbReference type="OMA" id="HHHFDEL"/>
<evidence type="ECO:0000313" key="18">
    <source>
        <dbReference type="Proteomes" id="UP000266841"/>
    </source>
</evidence>
<dbReference type="Gene3D" id="1.10.510.10">
    <property type="entry name" value="Transferase(Phosphotransferase) domain 1"/>
    <property type="match status" value="1"/>
</dbReference>
<dbReference type="PROSITE" id="PS50103">
    <property type="entry name" value="ZF_C3H1"/>
    <property type="match status" value="1"/>
</dbReference>
<keyword evidence="4" id="KW-0808">Transferase</keyword>
<dbReference type="InterPro" id="IPR000719">
    <property type="entry name" value="Prot_kinase_dom"/>
</dbReference>
<keyword evidence="11" id="KW-0472">Membrane</keyword>
<gene>
    <name evidence="17" type="ORF">THAOC_13257</name>
</gene>
<keyword evidence="18" id="KW-1185">Reference proteome</keyword>
<keyword evidence="5" id="KW-0812">Transmembrane</keyword>
<evidence type="ECO:0000259" key="15">
    <source>
        <dbReference type="PROSITE" id="PS50103"/>
    </source>
</evidence>
<evidence type="ECO:0000256" key="6">
    <source>
        <dbReference type="ARBA" id="ARBA00022729"/>
    </source>
</evidence>
<dbReference type="PROSITE" id="PS50011">
    <property type="entry name" value="PROTEIN_KINASE_DOM"/>
    <property type="match status" value="1"/>
</dbReference>
<keyword evidence="8" id="KW-0418">Kinase</keyword>
<keyword evidence="6" id="KW-0732">Signal</keyword>
<dbReference type="GO" id="GO:0051082">
    <property type="term" value="F:unfolded protein binding"/>
    <property type="evidence" value="ECO:0007669"/>
    <property type="project" value="TreeGrafter"/>
</dbReference>
<dbReference type="Proteomes" id="UP000266841">
    <property type="component" value="Unassembled WGS sequence"/>
</dbReference>
<protein>
    <recommendedName>
        <fullName evidence="2">non-specific serine/threonine protein kinase</fullName>
        <ecNumber evidence="2">2.7.11.1</ecNumber>
    </recommendedName>
</protein>
<dbReference type="Pfam" id="PF06479">
    <property type="entry name" value="Ribonuc_2-5A"/>
    <property type="match status" value="1"/>
</dbReference>
<feature type="region of interest" description="Disordered" evidence="13">
    <location>
        <begin position="306"/>
        <end position="329"/>
    </location>
</feature>
<dbReference type="InterPro" id="IPR000571">
    <property type="entry name" value="Znf_CCCH"/>
</dbReference>
<feature type="zinc finger region" description="C3H1-type" evidence="12">
    <location>
        <begin position="1185"/>
        <end position="1217"/>
    </location>
</feature>
<evidence type="ECO:0000256" key="2">
    <source>
        <dbReference type="ARBA" id="ARBA00012513"/>
    </source>
</evidence>
<evidence type="ECO:0000256" key="1">
    <source>
        <dbReference type="ARBA" id="ARBA00004479"/>
    </source>
</evidence>
<dbReference type="GO" id="GO:0008270">
    <property type="term" value="F:zinc ion binding"/>
    <property type="evidence" value="ECO:0007669"/>
    <property type="project" value="UniProtKB-KW"/>
</dbReference>
<dbReference type="Pfam" id="PF00069">
    <property type="entry name" value="Pkinase"/>
    <property type="match status" value="1"/>
</dbReference>
<dbReference type="Gene3D" id="1.20.1440.180">
    <property type="entry name" value="KEN domain"/>
    <property type="match status" value="1"/>
</dbReference>
<keyword evidence="12" id="KW-0479">Metal-binding</keyword>
<feature type="region of interest" description="Disordered" evidence="13">
    <location>
        <begin position="1258"/>
        <end position="1286"/>
    </location>
</feature>
<organism evidence="17 18">
    <name type="scientific">Thalassiosira oceanica</name>
    <name type="common">Marine diatom</name>
    <dbReference type="NCBI Taxonomy" id="159749"/>
    <lineage>
        <taxon>Eukaryota</taxon>
        <taxon>Sar</taxon>
        <taxon>Stramenopiles</taxon>
        <taxon>Ochrophyta</taxon>
        <taxon>Bacillariophyta</taxon>
        <taxon>Coscinodiscophyceae</taxon>
        <taxon>Thalassiosirophycidae</taxon>
        <taxon>Thalassiosirales</taxon>
        <taxon>Thalassiosiraceae</taxon>
        <taxon>Thalassiosira</taxon>
    </lineage>
</organism>
<dbReference type="PROSITE" id="PS00108">
    <property type="entry name" value="PROTEIN_KINASE_ST"/>
    <property type="match status" value="1"/>
</dbReference>
<keyword evidence="3" id="KW-0723">Serine/threonine-protein kinase</keyword>
<dbReference type="InterPro" id="IPR038357">
    <property type="entry name" value="KEN_sf"/>
</dbReference>
<dbReference type="EC" id="2.7.11.1" evidence="2"/>
<dbReference type="InterPro" id="IPR045133">
    <property type="entry name" value="IRE1/2-like"/>
</dbReference>
<accession>K0SLJ5</accession>
<keyword evidence="10" id="KW-1133">Transmembrane helix</keyword>
<evidence type="ECO:0000259" key="14">
    <source>
        <dbReference type="PROSITE" id="PS50011"/>
    </source>
</evidence>
<dbReference type="SUPFAM" id="SSF50998">
    <property type="entry name" value="Quinoprotein alcohol dehydrogenase-like"/>
    <property type="match status" value="1"/>
</dbReference>
<keyword evidence="12" id="KW-0862">Zinc</keyword>
<comment type="caution">
    <text evidence="17">The sequence shown here is derived from an EMBL/GenBank/DDBJ whole genome shotgun (WGS) entry which is preliminary data.</text>
</comment>
<feature type="domain" description="KEN" evidence="16">
    <location>
        <begin position="945"/>
        <end position="1079"/>
    </location>
</feature>
<dbReference type="SMART" id="SM00564">
    <property type="entry name" value="PQQ"/>
    <property type="match status" value="2"/>
</dbReference>
<dbReference type="GO" id="GO:0006397">
    <property type="term" value="P:mRNA processing"/>
    <property type="evidence" value="ECO:0007669"/>
    <property type="project" value="InterPro"/>
</dbReference>
<proteinExistence type="predicted"/>
<feature type="domain" description="C3H1-type" evidence="15">
    <location>
        <begin position="1185"/>
        <end position="1217"/>
    </location>
</feature>
<reference evidence="17 18" key="1">
    <citation type="journal article" date="2012" name="Genome Biol.">
        <title>Genome and low-iron response of an oceanic diatom adapted to chronic iron limitation.</title>
        <authorList>
            <person name="Lommer M."/>
            <person name="Specht M."/>
            <person name="Roy A.S."/>
            <person name="Kraemer L."/>
            <person name="Andreson R."/>
            <person name="Gutowska M.A."/>
            <person name="Wolf J."/>
            <person name="Bergner S.V."/>
            <person name="Schilhabel M.B."/>
            <person name="Klostermeier U.C."/>
            <person name="Beiko R.G."/>
            <person name="Rosenstiel P."/>
            <person name="Hippler M."/>
            <person name="Laroche J."/>
        </authorList>
    </citation>
    <scope>NUCLEOTIDE SEQUENCE [LARGE SCALE GENOMIC DNA]</scope>
    <source>
        <strain evidence="17 18">CCMP1005</strain>
    </source>
</reference>
<dbReference type="GO" id="GO:0036498">
    <property type="term" value="P:IRE1-mediated unfolded protein response"/>
    <property type="evidence" value="ECO:0007669"/>
    <property type="project" value="TreeGrafter"/>
</dbReference>
<evidence type="ECO:0000256" key="13">
    <source>
        <dbReference type="SAM" id="MobiDB-lite"/>
    </source>
</evidence>
<dbReference type="EMBL" id="AGNL01015423">
    <property type="protein sequence ID" value="EJK65844.1"/>
    <property type="molecule type" value="Genomic_DNA"/>
</dbReference>
<dbReference type="Gene3D" id="3.30.200.20">
    <property type="entry name" value="Phosphorylase Kinase, domain 1"/>
    <property type="match status" value="1"/>
</dbReference>
<dbReference type="PANTHER" id="PTHR13954">
    <property type="entry name" value="IRE1-RELATED"/>
    <property type="match status" value="1"/>
</dbReference>
<feature type="domain" description="Protein kinase" evidence="14">
    <location>
        <begin position="536"/>
        <end position="942"/>
    </location>
</feature>
<name>K0SLJ5_THAOC</name>